<dbReference type="OrthoDB" id="9813074at2"/>
<evidence type="ECO:0000313" key="8">
    <source>
        <dbReference type="EMBL" id="AKT39863.1"/>
    </source>
</evidence>
<evidence type="ECO:0000256" key="1">
    <source>
        <dbReference type="ARBA" id="ARBA00004141"/>
    </source>
</evidence>
<dbReference type="AlphaFoldDB" id="A0A0K1EGY8"/>
<name>A0A0K1EGY8_CHOCO</name>
<feature type="transmembrane region" description="Helical" evidence="6">
    <location>
        <begin position="357"/>
        <end position="376"/>
    </location>
</feature>
<dbReference type="SUPFAM" id="SSF144091">
    <property type="entry name" value="Rhomboid-like"/>
    <property type="match status" value="1"/>
</dbReference>
<organism evidence="8 9">
    <name type="scientific">Chondromyces crocatus</name>
    <dbReference type="NCBI Taxonomy" id="52"/>
    <lineage>
        <taxon>Bacteria</taxon>
        <taxon>Pseudomonadati</taxon>
        <taxon>Myxococcota</taxon>
        <taxon>Polyangia</taxon>
        <taxon>Polyangiales</taxon>
        <taxon>Polyangiaceae</taxon>
        <taxon>Chondromyces</taxon>
    </lineage>
</organism>
<feature type="transmembrane region" description="Helical" evidence="6">
    <location>
        <begin position="267"/>
        <end position="287"/>
    </location>
</feature>
<evidence type="ECO:0000256" key="5">
    <source>
        <dbReference type="SAM" id="MobiDB-lite"/>
    </source>
</evidence>
<evidence type="ECO:0000256" key="6">
    <source>
        <dbReference type="SAM" id="Phobius"/>
    </source>
</evidence>
<dbReference type="GO" id="GO:0004252">
    <property type="term" value="F:serine-type endopeptidase activity"/>
    <property type="evidence" value="ECO:0007669"/>
    <property type="project" value="InterPro"/>
</dbReference>
<keyword evidence="3 6" id="KW-1133">Transmembrane helix</keyword>
<feature type="transmembrane region" description="Helical" evidence="6">
    <location>
        <begin position="324"/>
        <end position="345"/>
    </location>
</feature>
<feature type="transmembrane region" description="Helical" evidence="6">
    <location>
        <begin position="236"/>
        <end position="255"/>
    </location>
</feature>
<dbReference type="Proteomes" id="UP000067626">
    <property type="component" value="Chromosome"/>
</dbReference>
<dbReference type="InterPro" id="IPR035952">
    <property type="entry name" value="Rhomboid-like_sf"/>
</dbReference>
<keyword evidence="2 6" id="KW-0812">Transmembrane</keyword>
<feature type="transmembrane region" description="Helical" evidence="6">
    <location>
        <begin position="299"/>
        <end position="318"/>
    </location>
</feature>
<dbReference type="Pfam" id="PF01694">
    <property type="entry name" value="Rhomboid"/>
    <property type="match status" value="1"/>
</dbReference>
<feature type="region of interest" description="Disordered" evidence="5">
    <location>
        <begin position="1"/>
        <end position="24"/>
    </location>
</feature>
<feature type="region of interest" description="Disordered" evidence="5">
    <location>
        <begin position="59"/>
        <end position="78"/>
    </location>
</feature>
<dbReference type="InterPro" id="IPR022764">
    <property type="entry name" value="Peptidase_S54_rhomboid_dom"/>
</dbReference>
<protein>
    <recommendedName>
        <fullName evidence="7">Peptidase S54 rhomboid domain-containing protein</fullName>
    </recommendedName>
</protein>
<comment type="subcellular location">
    <subcellularLocation>
        <location evidence="1">Membrane</location>
        <topology evidence="1">Multi-pass membrane protein</topology>
    </subcellularLocation>
</comment>
<dbReference type="PANTHER" id="PTHR43066:SF5">
    <property type="entry name" value="RHOMBOID-LIKE PROTEIN 11, CHLOROPLASTIC-RELATED"/>
    <property type="match status" value="1"/>
</dbReference>
<dbReference type="GO" id="GO:0016020">
    <property type="term" value="C:membrane"/>
    <property type="evidence" value="ECO:0007669"/>
    <property type="project" value="UniProtKB-SubCell"/>
</dbReference>
<dbReference type="Gene3D" id="1.20.1540.10">
    <property type="entry name" value="Rhomboid-like"/>
    <property type="match status" value="1"/>
</dbReference>
<dbReference type="PANTHER" id="PTHR43066">
    <property type="entry name" value="RHOMBOID-RELATED PROTEIN"/>
    <property type="match status" value="1"/>
</dbReference>
<proteinExistence type="predicted"/>
<dbReference type="STRING" id="52.CMC5_040140"/>
<evidence type="ECO:0000259" key="7">
    <source>
        <dbReference type="Pfam" id="PF01694"/>
    </source>
</evidence>
<keyword evidence="4 6" id="KW-0472">Membrane</keyword>
<evidence type="ECO:0000256" key="3">
    <source>
        <dbReference type="ARBA" id="ARBA00022989"/>
    </source>
</evidence>
<evidence type="ECO:0000256" key="2">
    <source>
        <dbReference type="ARBA" id="ARBA00022692"/>
    </source>
</evidence>
<accession>A0A0K1EGY8</accession>
<dbReference type="KEGG" id="ccro:CMC5_040140"/>
<reference evidence="8 9" key="1">
    <citation type="submission" date="2015-07" db="EMBL/GenBank/DDBJ databases">
        <title>Genome analysis of myxobacterium Chondromyces crocatus Cm c5 reveals a high potential for natural compound synthesis and the genetic basis for the loss of fruiting body formation.</title>
        <authorList>
            <person name="Zaburannyi N."/>
            <person name="Bunk B."/>
            <person name="Maier J."/>
            <person name="Overmann J."/>
            <person name="Mueller R."/>
        </authorList>
    </citation>
    <scope>NUCLEOTIDE SEQUENCE [LARGE SCALE GENOMIC DNA]</scope>
    <source>
        <strain evidence="8 9">Cm c5</strain>
    </source>
</reference>
<feature type="compositionally biased region" description="Gly residues" evidence="5">
    <location>
        <begin position="66"/>
        <end position="78"/>
    </location>
</feature>
<sequence>MGPSVEAPRTCPIEGGVIDSKRGRPHVLATTVSDRNSPSPLPRLLFHSPVSPAPRWIGAPALPAPGGTGDGGDETGPGFGLTALGPVYGERKAREWALVLQSSEIWHLVQHTRAGWVLLVRDEDYVRASGSIDRYEAENRDWPPRPQRERPRHPQSAVAVVMFAALALFFSVTGPVMGGSQWFRRGSAVADLVLHAEPWRAVTALTLHADTAHMLGNVISGTIFGSAVQRRLGPGGAALAVVASGTLGNFANALWHRGVLGQGHASIGASTAVFGAIGLLAGTQLLLDRAQAAGSKRTIWQIAAPAVGGLALLGALGASPRADLGAHLFGLLMGGVIGLVAALGLRGRATSRRRWMQPLLGALAAGVVVGSWQLAWAR</sequence>
<dbReference type="EMBL" id="CP012159">
    <property type="protein sequence ID" value="AKT39863.1"/>
    <property type="molecule type" value="Genomic_DNA"/>
</dbReference>
<evidence type="ECO:0000313" key="9">
    <source>
        <dbReference type="Proteomes" id="UP000067626"/>
    </source>
</evidence>
<feature type="transmembrane region" description="Helical" evidence="6">
    <location>
        <begin position="157"/>
        <end position="177"/>
    </location>
</feature>
<evidence type="ECO:0000256" key="4">
    <source>
        <dbReference type="ARBA" id="ARBA00023136"/>
    </source>
</evidence>
<keyword evidence="9" id="KW-1185">Reference proteome</keyword>
<dbReference type="PATRIC" id="fig|52.7.peg.4423"/>
<feature type="domain" description="Peptidase S54 rhomboid" evidence="7">
    <location>
        <begin position="196"/>
        <end position="340"/>
    </location>
</feature>
<gene>
    <name evidence="8" type="ORF">CMC5_040140</name>
</gene>